<evidence type="ECO:0000313" key="3">
    <source>
        <dbReference type="Proteomes" id="UP000199727"/>
    </source>
</evidence>
<dbReference type="Proteomes" id="UP000199727">
    <property type="component" value="Unassembled WGS sequence"/>
</dbReference>
<sequence length="660" mass="71856">MRSNSNPSPPSRTLSSSSSPRGRGVSPRPPPSYARSSLDRSPALNPMVLDERPRVPPPIYLRSSSPQPRSNVGTLKIHVPAWATCLVKPPRPLDLHPLEAGSSEHEPPSDDTVLSGALEVIMKERKKVRSISVGVQSVCRLHMGKGRGWEEDGIFERGVEVLGEENEDGIWLEKGHQSFSFSILLPATLATSDYHPFGRLTYIITATVQGIAHTSSFSSIFKAVSTPSTLDPDIPYVGDFERVIGRSDKLAAESRSRSASTSGRARSESRDSVPAMRNFPLGGDDGTCAITIGGNSPPMGGLYTTRRHSSSILSSASSMSIPTLSLSPEEEDRGRPSFSPISSANGGHGKADKADWMKGDLCASRELLVHAVDPLTGGEIPLDVRKEGFVEGLGSWRFSANAEALSISSVILLSMNIPTPTPATTIFLLRLALSQTYTFISPRTPNQRSHLPEAARHHVLYQIGRQHKAGEKYPGLECESLWRGYLAGGHGGLDGQDHGWNVRAVARIPNHDKIRPSTHDGTITPIRVTHELLLQIYYSIHGESVKGEKIKGPGELRMMSVRVPTHLPSCHCLSDALSLPTYEKCHRSTDNIDSIISSPPNMKTWCMCGKTFAELGEAAMKRMQAADREDMEERMRRSAGDGSSKDLQSREERSCQDGSV</sequence>
<dbReference type="OrthoDB" id="3345971at2759"/>
<feature type="compositionally biased region" description="Low complexity" evidence="1">
    <location>
        <begin position="314"/>
        <end position="327"/>
    </location>
</feature>
<feature type="compositionally biased region" description="Low complexity" evidence="1">
    <location>
        <begin position="1"/>
        <end position="26"/>
    </location>
</feature>
<dbReference type="EMBL" id="AMKT01000049">
    <property type="protein sequence ID" value="OXG19931.1"/>
    <property type="molecule type" value="Genomic_DNA"/>
</dbReference>
<gene>
    <name evidence="2" type="ORF">C361_03992</name>
</gene>
<evidence type="ECO:0000256" key="1">
    <source>
        <dbReference type="SAM" id="MobiDB-lite"/>
    </source>
</evidence>
<feature type="compositionally biased region" description="Polar residues" evidence="1">
    <location>
        <begin position="62"/>
        <end position="72"/>
    </location>
</feature>
<comment type="caution">
    <text evidence="2">The sequence shown here is derived from an EMBL/GenBank/DDBJ whole genome shotgun (WGS) entry which is preliminary data.</text>
</comment>
<feature type="region of interest" description="Disordered" evidence="1">
    <location>
        <begin position="623"/>
        <end position="660"/>
    </location>
</feature>
<feature type="region of interest" description="Disordered" evidence="1">
    <location>
        <begin position="251"/>
        <end position="278"/>
    </location>
</feature>
<dbReference type="SUPFAM" id="SSF81296">
    <property type="entry name" value="E set domains"/>
    <property type="match status" value="1"/>
</dbReference>
<feature type="compositionally biased region" description="Basic and acidic residues" evidence="1">
    <location>
        <begin position="624"/>
        <end position="660"/>
    </location>
</feature>
<evidence type="ECO:0000313" key="2">
    <source>
        <dbReference type="EMBL" id="OXG19931.1"/>
    </source>
</evidence>
<organism evidence="2 3">
    <name type="scientific">Cryptococcus neoformans Tu259-1</name>
    <dbReference type="NCBI Taxonomy" id="1230072"/>
    <lineage>
        <taxon>Eukaryota</taxon>
        <taxon>Fungi</taxon>
        <taxon>Dikarya</taxon>
        <taxon>Basidiomycota</taxon>
        <taxon>Agaricomycotina</taxon>
        <taxon>Tremellomycetes</taxon>
        <taxon>Tremellales</taxon>
        <taxon>Cryptococcaceae</taxon>
        <taxon>Cryptococcus</taxon>
        <taxon>Cryptococcus neoformans species complex</taxon>
    </lineage>
</organism>
<name>A0A854QCV6_CRYNE</name>
<dbReference type="Gene3D" id="2.60.40.640">
    <property type="match status" value="1"/>
</dbReference>
<accession>A0A854QCV6</accession>
<proteinExistence type="predicted"/>
<dbReference type="InterPro" id="IPR014756">
    <property type="entry name" value="Ig_E-set"/>
</dbReference>
<feature type="region of interest" description="Disordered" evidence="1">
    <location>
        <begin position="314"/>
        <end position="352"/>
    </location>
</feature>
<dbReference type="AlphaFoldDB" id="A0A854QCV6"/>
<dbReference type="InterPro" id="IPR014752">
    <property type="entry name" value="Arrestin-like_C"/>
</dbReference>
<feature type="region of interest" description="Disordered" evidence="1">
    <location>
        <begin position="1"/>
        <end position="72"/>
    </location>
</feature>
<reference evidence="2 3" key="1">
    <citation type="submission" date="2017-06" db="EMBL/GenBank/DDBJ databases">
        <title>Global population genomics of the pathogenic fungus Cryptococcus neoformans var. grubii.</title>
        <authorList>
            <person name="Cuomo C."/>
            <person name="Litvintseva A."/>
            <person name="Chen Y."/>
            <person name="Young S."/>
            <person name="Zeng Q."/>
            <person name="Chapman S."/>
            <person name="Gujja S."/>
            <person name="Saif S."/>
            <person name="Birren B."/>
        </authorList>
    </citation>
    <scope>NUCLEOTIDE SEQUENCE [LARGE SCALE GENOMIC DNA]</scope>
    <source>
        <strain evidence="2 3">Tu259-1</strain>
    </source>
</reference>
<protein>
    <submittedName>
        <fullName evidence="2">Uncharacterized protein</fullName>
    </submittedName>
</protein>